<dbReference type="InterPro" id="IPR004087">
    <property type="entry name" value="KH_dom"/>
</dbReference>
<dbReference type="InterPro" id="IPR036612">
    <property type="entry name" value="KH_dom_type_1_sf"/>
</dbReference>
<keyword evidence="1" id="KW-0677">Repeat</keyword>
<dbReference type="CDD" id="cd00105">
    <property type="entry name" value="KH-I"/>
    <property type="match status" value="1"/>
</dbReference>
<feature type="compositionally biased region" description="Gly residues" evidence="3">
    <location>
        <begin position="448"/>
        <end position="458"/>
    </location>
</feature>
<name>A0AAD8L9E0_TARER</name>
<feature type="compositionally biased region" description="Polar residues" evidence="3">
    <location>
        <begin position="811"/>
        <end position="821"/>
    </location>
</feature>
<dbReference type="SMART" id="SM00322">
    <property type="entry name" value="KH"/>
    <property type="match status" value="2"/>
</dbReference>
<sequence length="821" mass="87604">MSLEALEKTQDTVYFTHILLQTLTETLATRIYPSAMADEEVMGSVSPAPSDHKRKLDDLDTETFEQPPVSGDYNGNSQSLADGDVDGDTTVDDPDAKRPRVDDNSDEFDATDNGHQEEKTEEPKENISEPTDVIKTAELEEDQEKVNESLDAEQKASITDEPLDAMNNESVTDETVNKESVTDEMVNKESVTAEPVNRDLLTEESHEKAVELNTDDNLEGSAKVEHQGSGLEQQDPTPDVDPQDDVFGYKEQSTFDDQPTSRRMEIPSNKVGVLIGKSGDTIRTLQYSSGARIQITRDSEADPNAATRPVQLIGSIESINKAERLIKEVIAEADAGGSPSLIARGFSVHSSGIGEQLHLQVPNEKVGVIIGKGGETIKNLQTRSGARIQLIPQHLPEGDQSKERTVRVTGDRRQIEMAKEMIKEVMDQPMRSSNSSGGYNQQNFRPRGSGGSQWGPRGGHPSQSSGYNNYPPRGGYSSQNPPYSSQGYGNYPSQQPPPRNNYGWDQRQPANKQGPPDQSGYDYYAGPGGPMTAPPSQPPPMHSHAPGPAMGPPPYNYGPPQGPDYGQQPASYPQTAPQGYGQGYGEPRYDHQGPGQHSYAQGTQPPAYPQGGPGTHPGYGPPDQYGKSAYNMPPQQGPYGQPYGQPPRQPYPASSGSMQQGGYPQYGAASVNDGYSGAAPGGYGPQGGPPVSGYGQAGGQQQAPGYGPAAPPGGYGQYPSTQPGYNEQAPPNSAGYGYQGAADPAYGGGPGMAPYGAPPPVQPAYSQTAPAPAPASAPVQPGYDQSVQQPGGYVAPQPQPQAQPQPGYGQYDSNQMYAGHR</sequence>
<dbReference type="Gene3D" id="3.30.1370.10">
    <property type="entry name" value="K Homology domain, type 1"/>
    <property type="match status" value="2"/>
</dbReference>
<feature type="compositionally biased region" description="Basic and acidic residues" evidence="3">
    <location>
        <begin position="112"/>
        <end position="127"/>
    </location>
</feature>
<keyword evidence="6" id="KW-1185">Reference proteome</keyword>
<feature type="compositionally biased region" description="Basic and acidic residues" evidence="3">
    <location>
        <begin position="144"/>
        <end position="154"/>
    </location>
</feature>
<feature type="compositionally biased region" description="Basic and acidic residues" evidence="3">
    <location>
        <begin position="196"/>
        <end position="210"/>
    </location>
</feature>
<feature type="compositionally biased region" description="Low complexity" evidence="3">
    <location>
        <begin position="689"/>
        <end position="708"/>
    </location>
</feature>
<protein>
    <recommendedName>
        <fullName evidence="4">K Homology domain-containing protein</fullName>
    </recommendedName>
</protein>
<dbReference type="InterPro" id="IPR004088">
    <property type="entry name" value="KH_dom_type_1"/>
</dbReference>
<comment type="caution">
    <text evidence="5">The sequence shown here is derived from an EMBL/GenBank/DDBJ whole genome shotgun (WGS) entry which is preliminary data.</text>
</comment>
<evidence type="ECO:0000259" key="4">
    <source>
        <dbReference type="SMART" id="SM00322"/>
    </source>
</evidence>
<dbReference type="Pfam" id="PF00013">
    <property type="entry name" value="KH_1"/>
    <property type="match status" value="2"/>
</dbReference>
<dbReference type="Proteomes" id="UP001229421">
    <property type="component" value="Unassembled WGS sequence"/>
</dbReference>
<dbReference type="PROSITE" id="PS50084">
    <property type="entry name" value="KH_TYPE_1"/>
    <property type="match status" value="2"/>
</dbReference>
<feature type="region of interest" description="Disordered" evidence="3">
    <location>
        <begin position="40"/>
        <end position="247"/>
    </location>
</feature>
<feature type="compositionally biased region" description="Low complexity" evidence="3">
    <location>
        <begin position="432"/>
        <end position="447"/>
    </location>
</feature>
<feature type="compositionally biased region" description="Basic and acidic residues" evidence="3">
    <location>
        <begin position="175"/>
        <end position="187"/>
    </location>
</feature>
<dbReference type="GO" id="GO:0003723">
    <property type="term" value="F:RNA binding"/>
    <property type="evidence" value="ECO:0007669"/>
    <property type="project" value="UniProtKB-UniRule"/>
</dbReference>
<gene>
    <name evidence="5" type="ORF">QVD17_02441</name>
</gene>
<feature type="domain" description="K Homology" evidence="4">
    <location>
        <begin position="353"/>
        <end position="427"/>
    </location>
</feature>
<dbReference type="AlphaFoldDB" id="A0AAD8L9E0"/>
<evidence type="ECO:0000256" key="2">
    <source>
        <dbReference type="PROSITE-ProRule" id="PRU00117"/>
    </source>
</evidence>
<dbReference type="EMBL" id="JAUHHV010000001">
    <property type="protein sequence ID" value="KAK1436659.1"/>
    <property type="molecule type" value="Genomic_DNA"/>
</dbReference>
<feature type="region of interest" description="Disordered" evidence="3">
    <location>
        <begin position="425"/>
        <end position="821"/>
    </location>
</feature>
<dbReference type="PANTHER" id="PTHR10288">
    <property type="entry name" value="KH DOMAIN CONTAINING RNA BINDING PROTEIN"/>
    <property type="match status" value="1"/>
</dbReference>
<keyword evidence="2" id="KW-0694">RNA-binding</keyword>
<evidence type="ECO:0000256" key="1">
    <source>
        <dbReference type="ARBA" id="ARBA00022737"/>
    </source>
</evidence>
<feature type="compositionally biased region" description="Low complexity" evidence="3">
    <location>
        <begin position="734"/>
        <end position="745"/>
    </location>
</feature>
<feature type="compositionally biased region" description="Polar residues" evidence="3">
    <location>
        <begin position="720"/>
        <end position="731"/>
    </location>
</feature>
<evidence type="ECO:0000313" key="6">
    <source>
        <dbReference type="Proteomes" id="UP001229421"/>
    </source>
</evidence>
<feature type="compositionally biased region" description="Pro residues" evidence="3">
    <location>
        <begin position="549"/>
        <end position="562"/>
    </location>
</feature>
<accession>A0AAD8L9E0</accession>
<reference evidence="5" key="1">
    <citation type="journal article" date="2023" name="bioRxiv">
        <title>Improved chromosome-level genome assembly for marigold (Tagetes erecta).</title>
        <authorList>
            <person name="Jiang F."/>
            <person name="Yuan L."/>
            <person name="Wang S."/>
            <person name="Wang H."/>
            <person name="Xu D."/>
            <person name="Wang A."/>
            <person name="Fan W."/>
        </authorList>
    </citation>
    <scope>NUCLEOTIDE SEQUENCE</scope>
    <source>
        <strain evidence="5">WSJ</strain>
        <tissue evidence="5">Leaf</tissue>
    </source>
</reference>
<feature type="compositionally biased region" description="Basic and acidic residues" evidence="3">
    <location>
        <begin position="94"/>
        <end position="103"/>
    </location>
</feature>
<evidence type="ECO:0000313" key="5">
    <source>
        <dbReference type="EMBL" id="KAK1436659.1"/>
    </source>
</evidence>
<organism evidence="5 6">
    <name type="scientific">Tagetes erecta</name>
    <name type="common">African marigold</name>
    <dbReference type="NCBI Taxonomy" id="13708"/>
    <lineage>
        <taxon>Eukaryota</taxon>
        <taxon>Viridiplantae</taxon>
        <taxon>Streptophyta</taxon>
        <taxon>Embryophyta</taxon>
        <taxon>Tracheophyta</taxon>
        <taxon>Spermatophyta</taxon>
        <taxon>Magnoliopsida</taxon>
        <taxon>eudicotyledons</taxon>
        <taxon>Gunneridae</taxon>
        <taxon>Pentapetalae</taxon>
        <taxon>asterids</taxon>
        <taxon>campanulids</taxon>
        <taxon>Asterales</taxon>
        <taxon>Asteraceae</taxon>
        <taxon>Asteroideae</taxon>
        <taxon>Heliantheae alliance</taxon>
        <taxon>Tageteae</taxon>
        <taxon>Tagetes</taxon>
    </lineage>
</organism>
<dbReference type="SUPFAM" id="SSF54791">
    <property type="entry name" value="Eukaryotic type KH-domain (KH-domain type I)"/>
    <property type="match status" value="2"/>
</dbReference>
<evidence type="ECO:0000256" key="3">
    <source>
        <dbReference type="SAM" id="MobiDB-lite"/>
    </source>
</evidence>
<feature type="compositionally biased region" description="Low complexity" evidence="3">
    <location>
        <begin position="763"/>
        <end position="796"/>
    </location>
</feature>
<feature type="compositionally biased region" description="Pro residues" evidence="3">
    <location>
        <begin position="532"/>
        <end position="541"/>
    </location>
</feature>
<feature type="compositionally biased region" description="Acidic residues" evidence="3">
    <location>
        <begin position="83"/>
        <end position="93"/>
    </location>
</feature>
<proteinExistence type="predicted"/>
<feature type="compositionally biased region" description="Polar residues" evidence="3">
    <location>
        <begin position="476"/>
        <end position="493"/>
    </location>
</feature>
<feature type="domain" description="K Homology" evidence="4">
    <location>
        <begin position="258"/>
        <end position="331"/>
    </location>
</feature>
<feature type="compositionally biased region" description="Low complexity" evidence="3">
    <location>
        <begin position="633"/>
        <end position="643"/>
    </location>
</feature>